<reference evidence="1" key="1">
    <citation type="submission" date="2021-03" db="EMBL/GenBank/DDBJ databases">
        <title>Evolutionary priming and transition to the ectomycorrhizal habit in an iconic lineage of mushroom-forming fungi: is preadaptation a requirement?</title>
        <authorList>
            <consortium name="DOE Joint Genome Institute"/>
            <person name="Looney B.P."/>
            <person name="Miyauchi S."/>
            <person name="Morin E."/>
            <person name="Drula E."/>
            <person name="Courty P.E."/>
            <person name="Chicoki N."/>
            <person name="Fauchery L."/>
            <person name="Kohler A."/>
            <person name="Kuo A."/>
            <person name="LaButti K."/>
            <person name="Pangilinan J."/>
            <person name="Lipzen A."/>
            <person name="Riley R."/>
            <person name="Andreopoulos W."/>
            <person name="He G."/>
            <person name="Johnson J."/>
            <person name="Barry K.W."/>
            <person name="Grigoriev I.V."/>
            <person name="Nagy L."/>
            <person name="Hibbett D."/>
            <person name="Henrissat B."/>
            <person name="Matheny P.B."/>
            <person name="Labbe J."/>
            <person name="Martin A.F."/>
        </authorList>
    </citation>
    <scope>NUCLEOTIDE SEQUENCE</scope>
    <source>
        <strain evidence="1">BPL698</strain>
    </source>
</reference>
<name>A0ACC0U7X4_9AGAM</name>
<keyword evidence="2" id="KW-1185">Reference proteome</keyword>
<proteinExistence type="predicted"/>
<sequence length="194" mass="21944">MLSASTLTPPQHPPPVRTDGRLVEPDEPWKADLRKRIEHDLRHMVEDAQTVRDAILNSQPPESSRERAHREFEESMNNIRSLAQEQFNSQLRSEMSERKWALEVVDSNSPDVVRQQQWILDNIRKSDQERTPFHPPDIPQNSEGLLSITPRKQGDSERGSDESFEEGYGSAGLNGQGSGSDESSGEEEEGEEEG</sequence>
<comment type="caution">
    <text evidence="1">The sequence shown here is derived from an EMBL/GenBank/DDBJ whole genome shotgun (WGS) entry which is preliminary data.</text>
</comment>
<gene>
    <name evidence="1" type="ORF">F5148DRAFT_999632</name>
</gene>
<organism evidence="1 2">
    <name type="scientific">Russula earlei</name>
    <dbReference type="NCBI Taxonomy" id="71964"/>
    <lineage>
        <taxon>Eukaryota</taxon>
        <taxon>Fungi</taxon>
        <taxon>Dikarya</taxon>
        <taxon>Basidiomycota</taxon>
        <taxon>Agaricomycotina</taxon>
        <taxon>Agaricomycetes</taxon>
        <taxon>Russulales</taxon>
        <taxon>Russulaceae</taxon>
        <taxon>Russula</taxon>
    </lineage>
</organism>
<evidence type="ECO:0000313" key="1">
    <source>
        <dbReference type="EMBL" id="KAI9507279.1"/>
    </source>
</evidence>
<accession>A0ACC0U7X4</accession>
<feature type="non-terminal residue" evidence="1">
    <location>
        <position position="194"/>
    </location>
</feature>
<dbReference type="Proteomes" id="UP001207468">
    <property type="component" value="Unassembled WGS sequence"/>
</dbReference>
<evidence type="ECO:0000313" key="2">
    <source>
        <dbReference type="Proteomes" id="UP001207468"/>
    </source>
</evidence>
<protein>
    <submittedName>
        <fullName evidence="1">Uncharacterized protein</fullName>
    </submittedName>
</protein>
<dbReference type="EMBL" id="JAGFNK010000133">
    <property type="protein sequence ID" value="KAI9507279.1"/>
    <property type="molecule type" value="Genomic_DNA"/>
</dbReference>